<reference evidence="2 3" key="1">
    <citation type="submission" date="2019-07" db="EMBL/GenBank/DDBJ databases">
        <title>Whole genome shotgun sequence of Segetibacter aerophilus NBRC 106135.</title>
        <authorList>
            <person name="Hosoyama A."/>
            <person name="Uohara A."/>
            <person name="Ohji S."/>
            <person name="Ichikawa N."/>
        </authorList>
    </citation>
    <scope>NUCLEOTIDE SEQUENCE [LARGE SCALE GENOMIC DNA]</scope>
    <source>
        <strain evidence="2 3">NBRC 106135</strain>
    </source>
</reference>
<dbReference type="OrthoDB" id="669636at2"/>
<organism evidence="2 3">
    <name type="scientific">Segetibacter aerophilus</name>
    <dbReference type="NCBI Taxonomy" id="670293"/>
    <lineage>
        <taxon>Bacteria</taxon>
        <taxon>Pseudomonadati</taxon>
        <taxon>Bacteroidota</taxon>
        <taxon>Chitinophagia</taxon>
        <taxon>Chitinophagales</taxon>
        <taxon>Chitinophagaceae</taxon>
        <taxon>Segetibacter</taxon>
    </lineage>
</organism>
<evidence type="ECO:0008006" key="4">
    <source>
        <dbReference type="Google" id="ProtNLM"/>
    </source>
</evidence>
<dbReference type="Proteomes" id="UP000321513">
    <property type="component" value="Unassembled WGS sequence"/>
</dbReference>
<proteinExistence type="predicted"/>
<dbReference type="Gene3D" id="3.40.50.10610">
    <property type="entry name" value="ABC-type transport auxiliary lipoprotein component"/>
    <property type="match status" value="1"/>
</dbReference>
<name>A0A512BCT4_9BACT</name>
<sequence length="217" mass="24350">MKLKNIVTFIAAIAITNVSLAQFEGSKQVFTSPKLQSEIFKHKKVAILPFNATISYKKLPKNFDKEANEQDQNNLAAAMQQGMYTYLLRKADDYTVSFQDVERTNALLKQKGLYDKLNEVTQDSICKALGVDAVVKCAFTYERTSSEGGAIVKTVLLGSAFGKTASGSLTMQIYNGSDGELLWRFYKEMNEDVTSSANQVMERMMRKVARNFPYEKS</sequence>
<dbReference type="AlphaFoldDB" id="A0A512BCT4"/>
<dbReference type="EMBL" id="BJYT01000007">
    <property type="protein sequence ID" value="GEO09786.1"/>
    <property type="molecule type" value="Genomic_DNA"/>
</dbReference>
<keyword evidence="3" id="KW-1185">Reference proteome</keyword>
<evidence type="ECO:0000256" key="1">
    <source>
        <dbReference type="SAM" id="SignalP"/>
    </source>
</evidence>
<keyword evidence="1" id="KW-0732">Signal</keyword>
<feature type="signal peptide" evidence="1">
    <location>
        <begin position="1"/>
        <end position="21"/>
    </location>
</feature>
<feature type="chain" id="PRO_5021828219" description="DUF4136 domain-containing protein" evidence="1">
    <location>
        <begin position="22"/>
        <end position="217"/>
    </location>
</feature>
<evidence type="ECO:0000313" key="3">
    <source>
        <dbReference type="Proteomes" id="UP000321513"/>
    </source>
</evidence>
<protein>
    <recommendedName>
        <fullName evidence="4">DUF4136 domain-containing protein</fullName>
    </recommendedName>
</protein>
<comment type="caution">
    <text evidence="2">The sequence shown here is derived from an EMBL/GenBank/DDBJ whole genome shotgun (WGS) entry which is preliminary data.</text>
</comment>
<evidence type="ECO:0000313" key="2">
    <source>
        <dbReference type="EMBL" id="GEO09786.1"/>
    </source>
</evidence>
<accession>A0A512BCT4</accession>
<gene>
    <name evidence="2" type="ORF">SAE01_22820</name>
</gene>
<dbReference type="RefSeq" id="WP_147203894.1">
    <property type="nucleotide sequence ID" value="NZ_BJYT01000007.1"/>
</dbReference>